<sequence length="273" mass="29876">MSYIAITIPAPQELRDVLVAQLSDMGYEGFEERPDALVAYIPETDFEENNLMGLVGSHGLDYTKEKIEQANWNAVWESSFEPVLVEDFCGIRAGFHAPLGDTVKHEIIITPKMSFGTGHHATTWSVVRLMRGVDFVGKKVFDFGSGTGILAILADKLGAEETRGIDIDTWAVENAEENAEANGSGNVSFAQADNLSREESGAYDVLLANINRNILLVNMSEMKRILKKGGILILSGILQEDEPAIVKAARAEGLQPAERAEREHWLALSFIAG</sequence>
<evidence type="ECO:0000256" key="5">
    <source>
        <dbReference type="ARBA" id="ARBA00022691"/>
    </source>
</evidence>
<feature type="binding site" evidence="6">
    <location>
        <position position="166"/>
    </location>
    <ligand>
        <name>S-adenosyl-L-methionine</name>
        <dbReference type="ChEBI" id="CHEBI:59789"/>
    </ligand>
</feature>
<dbReference type="InterPro" id="IPR050078">
    <property type="entry name" value="Ribosomal_L11_MeTrfase_PrmA"/>
</dbReference>
<feature type="binding site" evidence="6">
    <location>
        <position position="144"/>
    </location>
    <ligand>
        <name>S-adenosyl-L-methionine</name>
        <dbReference type="ChEBI" id="CHEBI:59789"/>
    </ligand>
</feature>
<feature type="binding site" evidence="6">
    <location>
        <position position="209"/>
    </location>
    <ligand>
        <name>S-adenosyl-L-methionine</name>
        <dbReference type="ChEBI" id="CHEBI:59789"/>
    </ligand>
</feature>
<comment type="catalytic activity">
    <reaction evidence="6">
        <text>L-lysyl-[protein] + 3 S-adenosyl-L-methionine = N(6),N(6),N(6)-trimethyl-L-lysyl-[protein] + 3 S-adenosyl-L-homocysteine + 3 H(+)</text>
        <dbReference type="Rhea" id="RHEA:54192"/>
        <dbReference type="Rhea" id="RHEA-COMP:9752"/>
        <dbReference type="Rhea" id="RHEA-COMP:13826"/>
        <dbReference type="ChEBI" id="CHEBI:15378"/>
        <dbReference type="ChEBI" id="CHEBI:29969"/>
        <dbReference type="ChEBI" id="CHEBI:57856"/>
        <dbReference type="ChEBI" id="CHEBI:59789"/>
        <dbReference type="ChEBI" id="CHEBI:61961"/>
    </reaction>
</comment>
<evidence type="ECO:0000256" key="1">
    <source>
        <dbReference type="ARBA" id="ARBA00009741"/>
    </source>
</evidence>
<protein>
    <recommendedName>
        <fullName evidence="6">Ribosomal protein L11 methyltransferase</fullName>
        <shortName evidence="6">L11 Mtase</shortName>
        <ecNumber evidence="6">2.1.1.-</ecNumber>
    </recommendedName>
</protein>
<dbReference type="RefSeq" id="WP_341837654.1">
    <property type="nucleotide sequence ID" value="NZ_CP149822.1"/>
</dbReference>
<comment type="subcellular location">
    <subcellularLocation>
        <location evidence="6">Cytoplasm</location>
    </subcellularLocation>
</comment>
<dbReference type="InterPro" id="IPR029063">
    <property type="entry name" value="SAM-dependent_MTases_sf"/>
</dbReference>
<keyword evidence="7" id="KW-0689">Ribosomal protein</keyword>
<dbReference type="EC" id="2.1.1.-" evidence="6"/>
<dbReference type="PANTHER" id="PTHR43648">
    <property type="entry name" value="ELECTRON TRANSFER FLAVOPROTEIN BETA SUBUNIT LYSINE METHYLTRANSFERASE"/>
    <property type="match status" value="1"/>
</dbReference>
<feature type="binding site" evidence="6">
    <location>
        <position position="123"/>
    </location>
    <ligand>
        <name>S-adenosyl-L-methionine</name>
        <dbReference type="ChEBI" id="CHEBI:59789"/>
    </ligand>
</feature>
<dbReference type="InterPro" id="IPR004498">
    <property type="entry name" value="Ribosomal_PrmA_MeTrfase"/>
</dbReference>
<dbReference type="GO" id="GO:0005840">
    <property type="term" value="C:ribosome"/>
    <property type="evidence" value="ECO:0007669"/>
    <property type="project" value="UniProtKB-KW"/>
</dbReference>
<dbReference type="HAMAP" id="MF_00735">
    <property type="entry name" value="Methyltr_PrmA"/>
    <property type="match status" value="1"/>
</dbReference>
<proteinExistence type="inferred from homology"/>
<evidence type="ECO:0000256" key="4">
    <source>
        <dbReference type="ARBA" id="ARBA00022679"/>
    </source>
</evidence>
<dbReference type="SUPFAM" id="SSF53335">
    <property type="entry name" value="S-adenosyl-L-methionine-dependent methyltransferases"/>
    <property type="match status" value="1"/>
</dbReference>
<dbReference type="Gene3D" id="3.40.50.150">
    <property type="entry name" value="Vaccinia Virus protein VP39"/>
    <property type="match status" value="1"/>
</dbReference>
<evidence type="ECO:0000256" key="3">
    <source>
        <dbReference type="ARBA" id="ARBA00022603"/>
    </source>
</evidence>
<keyword evidence="2 6" id="KW-0963">Cytoplasm</keyword>
<dbReference type="PANTHER" id="PTHR43648:SF1">
    <property type="entry name" value="ELECTRON TRANSFER FLAVOPROTEIN BETA SUBUNIT LYSINE METHYLTRANSFERASE"/>
    <property type="match status" value="1"/>
</dbReference>
<keyword evidence="3 6" id="KW-0489">Methyltransferase</keyword>
<evidence type="ECO:0000256" key="2">
    <source>
        <dbReference type="ARBA" id="ARBA00022490"/>
    </source>
</evidence>
<keyword evidence="5 6" id="KW-0949">S-adenosyl-L-methionine</keyword>
<dbReference type="Pfam" id="PF06325">
    <property type="entry name" value="PrmA"/>
    <property type="match status" value="1"/>
</dbReference>
<dbReference type="CDD" id="cd02440">
    <property type="entry name" value="AdoMet_MTases"/>
    <property type="match status" value="1"/>
</dbReference>
<name>A0ABZ2YSP3_9BACT</name>
<gene>
    <name evidence="6 7" type="primary">prmA</name>
    <name evidence="7" type="ORF">WJU16_07235</name>
</gene>
<comment type="similarity">
    <text evidence="1 6">Belongs to the methyltransferase superfamily. PrmA family.</text>
</comment>
<organism evidence="7 8">
    <name type="scientific">Chitinophaga pollutisoli</name>
    <dbReference type="NCBI Taxonomy" id="3133966"/>
    <lineage>
        <taxon>Bacteria</taxon>
        <taxon>Pseudomonadati</taxon>
        <taxon>Bacteroidota</taxon>
        <taxon>Chitinophagia</taxon>
        <taxon>Chitinophagales</taxon>
        <taxon>Chitinophagaceae</taxon>
        <taxon>Chitinophaga</taxon>
    </lineage>
</organism>
<dbReference type="GO" id="GO:0032259">
    <property type="term" value="P:methylation"/>
    <property type="evidence" value="ECO:0007669"/>
    <property type="project" value="UniProtKB-KW"/>
</dbReference>
<keyword evidence="7" id="KW-0687">Ribonucleoprotein</keyword>
<keyword evidence="8" id="KW-1185">Reference proteome</keyword>
<keyword evidence="4 6" id="KW-0808">Transferase</keyword>
<evidence type="ECO:0000256" key="6">
    <source>
        <dbReference type="HAMAP-Rule" id="MF_00735"/>
    </source>
</evidence>
<dbReference type="GO" id="GO:0008168">
    <property type="term" value="F:methyltransferase activity"/>
    <property type="evidence" value="ECO:0007669"/>
    <property type="project" value="UniProtKB-KW"/>
</dbReference>
<dbReference type="Proteomes" id="UP001485459">
    <property type="component" value="Chromosome"/>
</dbReference>
<dbReference type="NCBIfam" id="NF001785">
    <property type="entry name" value="PRK00517.2-2"/>
    <property type="match status" value="1"/>
</dbReference>
<accession>A0ABZ2YSP3</accession>
<dbReference type="EMBL" id="CP149822">
    <property type="protein sequence ID" value="WZN42826.1"/>
    <property type="molecule type" value="Genomic_DNA"/>
</dbReference>
<evidence type="ECO:0000313" key="7">
    <source>
        <dbReference type="EMBL" id="WZN42826.1"/>
    </source>
</evidence>
<reference evidence="8" key="1">
    <citation type="submission" date="2024-03" db="EMBL/GenBank/DDBJ databases">
        <title>Chitinophaga horti sp. nov., isolated from garden soil.</title>
        <authorList>
            <person name="Lee D.S."/>
            <person name="Han D.M."/>
            <person name="Baek J.H."/>
            <person name="Choi D.G."/>
            <person name="Jeon J.H."/>
            <person name="Jeon C.O."/>
        </authorList>
    </citation>
    <scope>NUCLEOTIDE SEQUENCE [LARGE SCALE GENOMIC DNA]</scope>
    <source>
        <strain evidence="8">GPA1</strain>
    </source>
</reference>
<evidence type="ECO:0000313" key="8">
    <source>
        <dbReference type="Proteomes" id="UP001485459"/>
    </source>
</evidence>
<comment type="function">
    <text evidence="6">Methylates ribosomal protein L11.</text>
</comment>